<dbReference type="RefSeq" id="WP_161044297.1">
    <property type="nucleotide sequence ID" value="NZ_WWCS01000004.1"/>
</dbReference>
<evidence type="ECO:0000256" key="1">
    <source>
        <dbReference type="SAM" id="MobiDB-lite"/>
    </source>
</evidence>
<sequence>MTDAIQQIVDNAPQTQQQEKVKQTPIGRLAFAEVDKSLSECEKTIKNHSDTVKSKLAVNAAIPGNVLRELSRANAQKAKLVMRRIGLLMESGDQAALEMIDKLVKLKIAK</sequence>
<name>A0ABW9WEE1_9BURK</name>
<comment type="caution">
    <text evidence="2">The sequence shown here is derived from an EMBL/GenBank/DDBJ whole genome shotgun (WGS) entry which is preliminary data.</text>
</comment>
<organism evidence="2 3">
    <name type="scientific">Duganella margarita</name>
    <dbReference type="NCBI Taxonomy" id="2692170"/>
    <lineage>
        <taxon>Bacteria</taxon>
        <taxon>Pseudomonadati</taxon>
        <taxon>Pseudomonadota</taxon>
        <taxon>Betaproteobacteria</taxon>
        <taxon>Burkholderiales</taxon>
        <taxon>Oxalobacteraceae</taxon>
        <taxon>Telluria group</taxon>
        <taxon>Duganella</taxon>
    </lineage>
</organism>
<dbReference type="Proteomes" id="UP000466332">
    <property type="component" value="Unassembled WGS sequence"/>
</dbReference>
<feature type="region of interest" description="Disordered" evidence="1">
    <location>
        <begin position="1"/>
        <end position="22"/>
    </location>
</feature>
<gene>
    <name evidence="2" type="ORF">GTP55_07330</name>
</gene>
<protein>
    <submittedName>
        <fullName evidence="2">Uncharacterized protein</fullName>
    </submittedName>
</protein>
<feature type="compositionally biased region" description="Polar residues" evidence="1">
    <location>
        <begin position="1"/>
        <end position="18"/>
    </location>
</feature>
<evidence type="ECO:0000313" key="3">
    <source>
        <dbReference type="Proteomes" id="UP000466332"/>
    </source>
</evidence>
<reference evidence="2 3" key="1">
    <citation type="submission" date="2019-12" db="EMBL/GenBank/DDBJ databases">
        <title>Novel species isolated from a subtropical stream in China.</title>
        <authorList>
            <person name="Lu H."/>
        </authorList>
    </citation>
    <scope>NUCLEOTIDE SEQUENCE [LARGE SCALE GENOMIC DNA]</scope>
    <source>
        <strain evidence="2 3">FT109W</strain>
    </source>
</reference>
<proteinExistence type="predicted"/>
<accession>A0ABW9WEE1</accession>
<keyword evidence="3" id="KW-1185">Reference proteome</keyword>
<dbReference type="EMBL" id="WWCS01000004">
    <property type="protein sequence ID" value="MYN39180.1"/>
    <property type="molecule type" value="Genomic_DNA"/>
</dbReference>
<evidence type="ECO:0000313" key="2">
    <source>
        <dbReference type="EMBL" id="MYN39180.1"/>
    </source>
</evidence>